<gene>
    <name evidence="2" type="ORF">MICAC_5600001</name>
</gene>
<evidence type="ECO:0000313" key="2">
    <source>
        <dbReference type="EMBL" id="CCI04431.1"/>
    </source>
</evidence>
<protein>
    <submittedName>
        <fullName evidence="2">Similar to tr|A3IU57|A3IU57_9CHRO Glucose-6-phosphate 1-dehydrogenase</fullName>
    </submittedName>
</protein>
<sequence length="523" mass="60267">MSRSVIRYAAILVQKKCMNKKSNRFDLMALIAIAVFFLGIVFWKVPLHYPYIVNFDEAAALVLAYVTKQGYRLYEQVWHDHLSGLSLLLNSWLSVTGFTIYAARIMVLSLSTIMLGIFYLILRVNCGILASCLSVFILSTCPLYISLSTAVLRELPSLFFIILSIFIIFKAVQFTGKLKYGLYLLSAIAFVFSLQIKLSGITIIPTVALIIFLNQQSSFIKRIIDIVIWSVAVVLVFVLGSLTIFPFSYENVIKSHVSVAASFAQDNLTLWTLLQSALQYEPIYLIVTVIAIIAMVFTRNIIPLLPPLIWLGSNLFRFATVAPIWPHYYIHLIIPAVWIIALFVEQLKITDSLGEFRQNRKITRGLMLKMLIFLPLSGQFLFNTLRIITDRDPAINTYVQANKRYKPLLAEAVFEKFKNSDKLLLTDNPHYIYQYFLKTPPETAVITRKRFINQNLDGDFILEVIEKRQPDLVFLYRFEKEFLQSPKLKDYLEKNYIQFPDRQEKGTLFISPKTWQEYQSKAN</sequence>
<feature type="transmembrane region" description="Helical" evidence="1">
    <location>
        <begin position="182"/>
        <end position="214"/>
    </location>
</feature>
<dbReference type="Proteomes" id="UP000003480">
    <property type="component" value="Unassembled WGS sequence"/>
</dbReference>
<accession>I4G920</accession>
<evidence type="ECO:0000313" key="3">
    <source>
        <dbReference type="Proteomes" id="UP000003480"/>
    </source>
</evidence>
<feature type="transmembrane region" description="Helical" evidence="1">
    <location>
        <begin position="325"/>
        <end position="344"/>
    </location>
</feature>
<keyword evidence="1" id="KW-1133">Transmembrane helix</keyword>
<name>I4G920_MICAE</name>
<feature type="transmembrane region" description="Helical" evidence="1">
    <location>
        <begin position="88"/>
        <end position="121"/>
    </location>
</feature>
<proteinExistence type="predicted"/>
<dbReference type="EMBL" id="CAIJ01000513">
    <property type="protein sequence ID" value="CCI04431.1"/>
    <property type="molecule type" value="Genomic_DNA"/>
</dbReference>
<feature type="transmembrane region" description="Helical" evidence="1">
    <location>
        <begin position="157"/>
        <end position="176"/>
    </location>
</feature>
<feature type="transmembrane region" description="Helical" evidence="1">
    <location>
        <begin position="365"/>
        <end position="382"/>
    </location>
</feature>
<dbReference type="AlphaFoldDB" id="I4G920"/>
<dbReference type="HOGENOM" id="CLU_520550_0_0_3"/>
<keyword evidence="1" id="KW-0812">Transmembrane</keyword>
<feature type="transmembrane region" description="Helical" evidence="1">
    <location>
        <begin position="226"/>
        <end position="249"/>
    </location>
</feature>
<reference evidence="2 3" key="1">
    <citation type="submission" date="2012-04" db="EMBL/GenBank/DDBJ databases">
        <authorList>
            <person name="Genoscope - CEA"/>
        </authorList>
    </citation>
    <scope>NUCLEOTIDE SEQUENCE [LARGE SCALE GENOMIC DNA]</scope>
    <source>
        <strain evidence="2 3">9443</strain>
    </source>
</reference>
<evidence type="ECO:0000256" key="1">
    <source>
        <dbReference type="SAM" id="Phobius"/>
    </source>
</evidence>
<comment type="caution">
    <text evidence="2">The sequence shown here is derived from an EMBL/GenBank/DDBJ whole genome shotgun (WGS) entry which is preliminary data.</text>
</comment>
<keyword evidence="1" id="KW-0472">Membrane</keyword>
<organism evidence="2 3">
    <name type="scientific">Microcystis aeruginosa PCC 9443</name>
    <dbReference type="NCBI Taxonomy" id="1160281"/>
    <lineage>
        <taxon>Bacteria</taxon>
        <taxon>Bacillati</taxon>
        <taxon>Cyanobacteriota</taxon>
        <taxon>Cyanophyceae</taxon>
        <taxon>Oscillatoriophycideae</taxon>
        <taxon>Chroococcales</taxon>
        <taxon>Microcystaceae</taxon>
        <taxon>Microcystis</taxon>
    </lineage>
</organism>
<feature type="transmembrane region" description="Helical" evidence="1">
    <location>
        <begin position="283"/>
        <end position="305"/>
    </location>
</feature>
<feature type="transmembrane region" description="Helical" evidence="1">
    <location>
        <begin position="25"/>
        <end position="43"/>
    </location>
</feature>
<feature type="transmembrane region" description="Helical" evidence="1">
    <location>
        <begin position="127"/>
        <end position="145"/>
    </location>
</feature>